<sequence>MNPQALLQSMGWNEGQGLGRNNQGITSAIKPKTQVDRNGFGNNPAASLVEPWWETVFNQTARKVFVPESVQGLDMLTKRCATSNDILQKANEIKRRTASNANKNISEDKRQINRIVEPRINAYAAYVTELFLKKKTKKCENAKQKMSLDDTTSTNVHKVAIKDQEKQDLRKNGCARGQRKEIKKLPVKSLIHPDIIAIKRSMYRNFVKGSTLRVGDHPKSMSEMSLHGSIAEAQKAQKWMEESNTVKVIKQDNNKVLVNPIDDKVRQKCEGRTGHNGARYGALKGKMARVLKQEIQHRNSTYGALKITKRICV</sequence>
<evidence type="ECO:0000313" key="2">
    <source>
        <dbReference type="EMBL" id="OQR70709.1"/>
    </source>
</evidence>
<evidence type="ECO:0000259" key="1">
    <source>
        <dbReference type="PROSITE" id="PS50174"/>
    </source>
</evidence>
<dbReference type="GO" id="GO:0003676">
    <property type="term" value="F:nucleic acid binding"/>
    <property type="evidence" value="ECO:0007669"/>
    <property type="project" value="InterPro"/>
</dbReference>
<reference evidence="2 3" key="1">
    <citation type="journal article" date="2017" name="Gigascience">
        <title>Draft genome of the honey bee ectoparasitic mite, Tropilaelaps mercedesae, is shaped by the parasitic life history.</title>
        <authorList>
            <person name="Dong X."/>
            <person name="Armstrong S.D."/>
            <person name="Xia D."/>
            <person name="Makepeace B.L."/>
            <person name="Darby A.C."/>
            <person name="Kadowaki T."/>
        </authorList>
    </citation>
    <scope>NUCLEOTIDE SEQUENCE [LARGE SCALE GENOMIC DNA]</scope>
    <source>
        <strain evidence="2">Wuxi-XJTLU</strain>
    </source>
</reference>
<dbReference type="STRING" id="418985.A0A1V9XAZ7"/>
<gene>
    <name evidence="2" type="ORF">BIW11_11456</name>
</gene>
<evidence type="ECO:0000313" key="3">
    <source>
        <dbReference type="Proteomes" id="UP000192247"/>
    </source>
</evidence>
<feature type="domain" description="G-patch" evidence="1">
    <location>
        <begin position="6"/>
        <end position="45"/>
    </location>
</feature>
<dbReference type="OrthoDB" id="29523at2759"/>
<dbReference type="Proteomes" id="UP000192247">
    <property type="component" value="Unassembled WGS sequence"/>
</dbReference>
<dbReference type="Pfam" id="PF01585">
    <property type="entry name" value="G-patch"/>
    <property type="match status" value="1"/>
</dbReference>
<comment type="caution">
    <text evidence="2">The sequence shown here is derived from an EMBL/GenBank/DDBJ whole genome shotgun (WGS) entry which is preliminary data.</text>
</comment>
<dbReference type="AlphaFoldDB" id="A0A1V9XAZ7"/>
<dbReference type="SMART" id="SM00443">
    <property type="entry name" value="G_patch"/>
    <property type="match status" value="1"/>
</dbReference>
<dbReference type="InterPro" id="IPR000467">
    <property type="entry name" value="G_patch_dom"/>
</dbReference>
<dbReference type="PROSITE" id="PS50174">
    <property type="entry name" value="G_PATCH"/>
    <property type="match status" value="1"/>
</dbReference>
<organism evidence="2 3">
    <name type="scientific">Tropilaelaps mercedesae</name>
    <dbReference type="NCBI Taxonomy" id="418985"/>
    <lineage>
        <taxon>Eukaryota</taxon>
        <taxon>Metazoa</taxon>
        <taxon>Ecdysozoa</taxon>
        <taxon>Arthropoda</taxon>
        <taxon>Chelicerata</taxon>
        <taxon>Arachnida</taxon>
        <taxon>Acari</taxon>
        <taxon>Parasitiformes</taxon>
        <taxon>Mesostigmata</taxon>
        <taxon>Gamasina</taxon>
        <taxon>Dermanyssoidea</taxon>
        <taxon>Laelapidae</taxon>
        <taxon>Tropilaelaps</taxon>
    </lineage>
</organism>
<proteinExistence type="predicted"/>
<dbReference type="InParanoid" id="A0A1V9XAZ7"/>
<name>A0A1V9XAZ7_9ACAR</name>
<protein>
    <submittedName>
        <fullName evidence="2">G patch domain-containing protein 4-like</fullName>
    </submittedName>
</protein>
<keyword evidence="3" id="KW-1185">Reference proteome</keyword>
<accession>A0A1V9XAZ7</accession>
<dbReference type="PANTHER" id="PTHR23149">
    <property type="entry name" value="G PATCH DOMAIN CONTAINING PROTEIN"/>
    <property type="match status" value="1"/>
</dbReference>
<dbReference type="InterPro" id="IPR050656">
    <property type="entry name" value="PINX1"/>
</dbReference>
<dbReference type="EMBL" id="MNPL01016512">
    <property type="protein sequence ID" value="OQR70709.1"/>
    <property type="molecule type" value="Genomic_DNA"/>
</dbReference>